<protein>
    <submittedName>
        <fullName evidence="6">Proteinase inhibitor-like</fullName>
    </submittedName>
</protein>
<name>A0ABM1C3X3_LIMPO</name>
<evidence type="ECO:0000256" key="3">
    <source>
        <dbReference type="SAM" id="SignalP"/>
    </source>
</evidence>
<feature type="signal peptide" evidence="3">
    <location>
        <begin position="1"/>
        <end position="17"/>
    </location>
</feature>
<dbReference type="Gene3D" id="4.10.410.10">
    <property type="entry name" value="Pancreatic trypsin inhibitor Kunitz domain"/>
    <property type="match status" value="1"/>
</dbReference>
<feature type="domain" description="BPTI/Kunitz inhibitor" evidence="4">
    <location>
        <begin position="22"/>
        <end position="72"/>
    </location>
</feature>
<sequence length="76" mass="8351">MLLFLVTSLCSFYVATAQDKDCKSQPVTGPCEAYIPSYYYDPKTHQCKTFIYGGCAGNGNRYESLADCLASCLGTR</sequence>
<keyword evidence="2" id="KW-0722">Serine protease inhibitor</keyword>
<keyword evidence="5" id="KW-1185">Reference proteome</keyword>
<evidence type="ECO:0000313" key="5">
    <source>
        <dbReference type="Proteomes" id="UP000694941"/>
    </source>
</evidence>
<dbReference type="CDD" id="cd22638">
    <property type="entry name" value="Kunitz_amblin-like"/>
    <property type="match status" value="1"/>
</dbReference>
<proteinExistence type="predicted"/>
<dbReference type="PANTHER" id="PTHR10083">
    <property type="entry name" value="KUNITZ-TYPE PROTEASE INHIBITOR-RELATED"/>
    <property type="match status" value="1"/>
</dbReference>
<dbReference type="SUPFAM" id="SSF57362">
    <property type="entry name" value="BPTI-like"/>
    <property type="match status" value="1"/>
</dbReference>
<gene>
    <name evidence="6" type="primary">LOC106477728</name>
</gene>
<dbReference type="RefSeq" id="XP_013793717.1">
    <property type="nucleotide sequence ID" value="XM_013938263.2"/>
</dbReference>
<organism evidence="5 6">
    <name type="scientific">Limulus polyphemus</name>
    <name type="common">Atlantic horseshoe crab</name>
    <dbReference type="NCBI Taxonomy" id="6850"/>
    <lineage>
        <taxon>Eukaryota</taxon>
        <taxon>Metazoa</taxon>
        <taxon>Ecdysozoa</taxon>
        <taxon>Arthropoda</taxon>
        <taxon>Chelicerata</taxon>
        <taxon>Merostomata</taxon>
        <taxon>Xiphosura</taxon>
        <taxon>Limulidae</taxon>
        <taxon>Limulus</taxon>
    </lineage>
</organism>
<keyword evidence="3" id="KW-0732">Signal</keyword>
<evidence type="ECO:0000259" key="4">
    <source>
        <dbReference type="PROSITE" id="PS50279"/>
    </source>
</evidence>
<dbReference type="InterPro" id="IPR050098">
    <property type="entry name" value="TFPI/VKTCI-like"/>
</dbReference>
<evidence type="ECO:0000256" key="2">
    <source>
        <dbReference type="ARBA" id="ARBA00022900"/>
    </source>
</evidence>
<dbReference type="PROSITE" id="PS00280">
    <property type="entry name" value="BPTI_KUNITZ_1"/>
    <property type="match status" value="1"/>
</dbReference>
<keyword evidence="1" id="KW-0646">Protease inhibitor</keyword>
<reference evidence="6" key="1">
    <citation type="submission" date="2025-08" db="UniProtKB">
        <authorList>
            <consortium name="RefSeq"/>
        </authorList>
    </citation>
    <scope>IDENTIFICATION</scope>
    <source>
        <tissue evidence="6">Muscle</tissue>
    </source>
</reference>
<dbReference type="InterPro" id="IPR036880">
    <property type="entry name" value="Kunitz_BPTI_sf"/>
</dbReference>
<dbReference type="PRINTS" id="PR00759">
    <property type="entry name" value="BASICPTASE"/>
</dbReference>
<dbReference type="Pfam" id="PF00014">
    <property type="entry name" value="Kunitz_BPTI"/>
    <property type="match status" value="1"/>
</dbReference>
<evidence type="ECO:0000256" key="1">
    <source>
        <dbReference type="ARBA" id="ARBA00022690"/>
    </source>
</evidence>
<dbReference type="PROSITE" id="PS50279">
    <property type="entry name" value="BPTI_KUNITZ_2"/>
    <property type="match status" value="1"/>
</dbReference>
<dbReference type="SMART" id="SM00131">
    <property type="entry name" value="KU"/>
    <property type="match status" value="1"/>
</dbReference>
<feature type="chain" id="PRO_5045585913" evidence="3">
    <location>
        <begin position="18"/>
        <end position="76"/>
    </location>
</feature>
<dbReference type="InterPro" id="IPR002223">
    <property type="entry name" value="Kunitz_BPTI"/>
</dbReference>
<accession>A0ABM1C3X3</accession>
<evidence type="ECO:0000313" key="6">
    <source>
        <dbReference type="RefSeq" id="XP_013793717.1"/>
    </source>
</evidence>
<dbReference type="GeneID" id="106477728"/>
<dbReference type="Proteomes" id="UP000694941">
    <property type="component" value="Unplaced"/>
</dbReference>
<dbReference type="InterPro" id="IPR020901">
    <property type="entry name" value="Prtase_inh_Kunz-CS"/>
</dbReference>